<evidence type="ECO:0000259" key="2">
    <source>
        <dbReference type="Pfam" id="PF05183"/>
    </source>
</evidence>
<dbReference type="Proteomes" id="UP001213000">
    <property type="component" value="Unassembled WGS sequence"/>
</dbReference>
<dbReference type="Gene3D" id="3.90.1150.10">
    <property type="entry name" value="Aspartate Aminotransferase, domain 1"/>
    <property type="match status" value="1"/>
</dbReference>
<evidence type="ECO:0008006" key="5">
    <source>
        <dbReference type="Google" id="ProtNLM"/>
    </source>
</evidence>
<dbReference type="InterPro" id="IPR015422">
    <property type="entry name" value="PyrdxlP-dep_Trfase_small"/>
</dbReference>
<sequence length="1743" mass="196014">MGNTTSSAIALPVDPPTYSRRRRIELSRLIGCGSVVDEGAGEAPQIEEKAYYSDQPRPIPPPAYSVSPNPSHPLDVMAQDYAQFLRDYPDYSLTVPLDSLRDTQYTRLELQGETYVDYTGGGMYPEMLITSLDDFLKTNVLGNTHSVNNSSALSMKCADEARQATLKFFGVSDDEYSVVFTPNATGALKLVGESYPFQSDGSFILSADSHNSVHGIRLFALNKGVTPVYIPTSNVGGIDPTEAKTVLEQYKPQSPARALFVLTAQSNATNSKLDLSLIKYAKNLGYDTMVDSAAWVPCSPFNLLEVGADAMCVSFYKMFGYPTGLGALVAKSDFLMNVLDRPWFGGGTINLVQAPGTYMIRSFKPHERFEDGTINYASMKAITMGLNFLSQYQPYTGVRISIIMNYVAEVIPKITHEDTDKEVAKIVSCPPGPPLTKIGEHDPKTGTITGLLFYDRTGKLLPVSFIEFAAAKNNISLRAGCLCNPGGVAAMMGIQQEMAKLGPHIHCKEQWERELKRELGIIRISWGLVSNFQDAWKVLQFIRLLGNQAAMDKLWKMYKDTPRPAPPFSMEIYMHNIPTEYYNKYSLKIVLAKHLHGSNFPNVKANFELDLIPFNHNRRTCWGYFTLADLHVAERFLEIYGEPRPRQFIDVGGLHIHFRASRHSPQPETLELLSRSRWVDPEGEIEQLRRNEKLSSNPLPVKAVQFGWMCRDRIFSIEGEEWLRPCNLIFDPERHELQITFPRTKEQVNTHVVAIRHTSISTASAHMIGGQSVVWFQLDVPPLFLRRKADNTHFYRMSNLPFKSLHQRATPFISLALRIIFVHNDLARFLDLAKIAGLPQVQGYQVVAKHRRLFANKLLDCVDREIQALEWEVAFQLEGLLRNLDLNALELLGILPRVKSLLKTHKSSYVVTLLKTFAGEVRNLSCSGSDTLKTVLACLDGCHHGIIDQPSLIPLPQEGILYQSYHVTVTPTAMFLAGPFFEKSNRVIRRYQQAHQGSFLRVDFREEGGLRYRDDRDIIRRAFIRDRLGPILKDRLLVAGREFQFLAYSQSALREHSAWFCRPFIDAELGEMNAAKIIQSLGTFEGLAYDPELMRCPARYAARLSQAFTTTETATVKVNNSDIKRIEDVKTRHGKVKYTFTDGSGDISEDLAKEIWSVVGPRNTISTDNFPRAYQIRFGGAKGMVSVDHRLKGTRTIAIRPSMIKFDVPETHDKTTQIEIARAILGPTPYHLNRPLITILEGLGVRVEELEELQAQAVSETQHATDSLNNAATLLETHGLGSSFRLATILRNLQKLGIQALQNDPFYDQLLRVSIYHTLRDLKNGARIPIPDAWTLVGVADTHHFLEEKEIFACIKKPDGEVTYLEGHVLVSRSPCVHPGDVQIAIAIGRPPENSPFAEEPLPNTVVFSIKGNRPLPSCLGGGDLDGDVYSLLPLAVHKHLIPMRYFEPAKYPAAERKTLDRPSTMEDVADFVMEYIISDVVGIIATNWMVIADQSQFGIQDRACLRLAKLHSDAVDYQKTGNAVNLTDLPKLKFPKPDWSAPETVEPDSVNYYKSQSAVGRLYQAINLNHHEPSLPANPFNDTPLPVRDESLLGALRRRVSELISLDAIPTNVIIEQYFSWFSDELLQVASECSLIHRHSKPLHEAELVIGTITQKTSETRMRKNNMSKLRELTDGLVRRIRWVLEGDEGKSAQEYLQDSWFAWNLTFDDQRRKKFGARAFGWIALGGILDAIQLLEEQITN</sequence>
<evidence type="ECO:0000313" key="4">
    <source>
        <dbReference type="Proteomes" id="UP001213000"/>
    </source>
</evidence>
<dbReference type="GO" id="GO:0003968">
    <property type="term" value="F:RNA-directed RNA polymerase activity"/>
    <property type="evidence" value="ECO:0007669"/>
    <property type="project" value="UniProtKB-KW"/>
</dbReference>
<accession>A0AAD5YY59</accession>
<feature type="domain" description="Aminotransferase class V" evidence="1">
    <location>
        <begin position="115"/>
        <end position="392"/>
    </location>
</feature>
<dbReference type="GO" id="GO:0031380">
    <property type="term" value="C:nuclear RNA-directed RNA polymerase complex"/>
    <property type="evidence" value="ECO:0007669"/>
    <property type="project" value="TreeGrafter"/>
</dbReference>
<dbReference type="PANTHER" id="PTHR23079">
    <property type="entry name" value="RNA-DEPENDENT RNA POLYMERASE"/>
    <property type="match status" value="1"/>
</dbReference>
<dbReference type="InterPro" id="IPR000192">
    <property type="entry name" value="Aminotrans_V_dom"/>
</dbReference>
<proteinExistence type="predicted"/>
<evidence type="ECO:0000259" key="1">
    <source>
        <dbReference type="Pfam" id="PF00266"/>
    </source>
</evidence>
<name>A0AAD5YY59_9AGAR</name>
<dbReference type="InterPro" id="IPR015421">
    <property type="entry name" value="PyrdxlP-dep_Trfase_major"/>
</dbReference>
<dbReference type="PANTHER" id="PTHR23079:SF55">
    <property type="entry name" value="RNA-DIRECTED RNA POLYMERASE"/>
    <property type="match status" value="1"/>
</dbReference>
<organism evidence="3 4">
    <name type="scientific">Leucocoprinus birnbaumii</name>
    <dbReference type="NCBI Taxonomy" id="56174"/>
    <lineage>
        <taxon>Eukaryota</taxon>
        <taxon>Fungi</taxon>
        <taxon>Dikarya</taxon>
        <taxon>Basidiomycota</taxon>
        <taxon>Agaricomycotina</taxon>
        <taxon>Agaricomycetes</taxon>
        <taxon>Agaricomycetidae</taxon>
        <taxon>Agaricales</taxon>
        <taxon>Agaricineae</taxon>
        <taxon>Agaricaceae</taxon>
        <taxon>Leucocoprinus</taxon>
    </lineage>
</organism>
<dbReference type="InterPro" id="IPR057596">
    <property type="entry name" value="RDRP_core"/>
</dbReference>
<keyword evidence="4" id="KW-1185">Reference proteome</keyword>
<dbReference type="SUPFAM" id="SSF53383">
    <property type="entry name" value="PLP-dependent transferases"/>
    <property type="match status" value="1"/>
</dbReference>
<gene>
    <name evidence="3" type="ORF">NP233_g1206</name>
</gene>
<dbReference type="Gene3D" id="3.40.640.10">
    <property type="entry name" value="Type I PLP-dependent aspartate aminotransferase-like (Major domain)"/>
    <property type="match status" value="1"/>
</dbReference>
<dbReference type="Pfam" id="PF05183">
    <property type="entry name" value="RdRP"/>
    <property type="match status" value="1"/>
</dbReference>
<evidence type="ECO:0000313" key="3">
    <source>
        <dbReference type="EMBL" id="KAJ3575291.1"/>
    </source>
</evidence>
<reference evidence="3" key="1">
    <citation type="submission" date="2022-07" db="EMBL/GenBank/DDBJ databases">
        <title>Genome Sequence of Leucocoprinus birnbaumii.</title>
        <authorList>
            <person name="Buettner E."/>
        </authorList>
    </citation>
    <scope>NUCLEOTIDE SEQUENCE</scope>
    <source>
        <strain evidence="3">VT141</strain>
    </source>
</reference>
<dbReference type="InterPro" id="IPR007855">
    <property type="entry name" value="RDRP"/>
</dbReference>
<comment type="caution">
    <text evidence="3">The sequence shown here is derived from an EMBL/GenBank/DDBJ whole genome shotgun (WGS) entry which is preliminary data.</text>
</comment>
<protein>
    <recommendedName>
        <fullName evidence="5">RNA-directed RNA polymerase</fullName>
    </recommendedName>
</protein>
<dbReference type="EMBL" id="JANIEX010000042">
    <property type="protein sequence ID" value="KAJ3575291.1"/>
    <property type="molecule type" value="Genomic_DNA"/>
</dbReference>
<dbReference type="GO" id="GO:0003723">
    <property type="term" value="F:RNA binding"/>
    <property type="evidence" value="ECO:0007669"/>
    <property type="project" value="UniProtKB-KW"/>
</dbReference>
<dbReference type="Pfam" id="PF00266">
    <property type="entry name" value="Aminotran_5"/>
    <property type="match status" value="1"/>
</dbReference>
<dbReference type="GO" id="GO:0030422">
    <property type="term" value="P:siRNA processing"/>
    <property type="evidence" value="ECO:0007669"/>
    <property type="project" value="TreeGrafter"/>
</dbReference>
<feature type="domain" description="RDRP core" evidence="2">
    <location>
        <begin position="969"/>
        <end position="1567"/>
    </location>
</feature>
<dbReference type="InterPro" id="IPR015424">
    <property type="entry name" value="PyrdxlP-dep_Trfase"/>
</dbReference>